<dbReference type="Pfam" id="PF00773">
    <property type="entry name" value="RNB"/>
    <property type="match status" value="2"/>
</dbReference>
<dbReference type="InterPro" id="IPR001900">
    <property type="entry name" value="RNase_II/R"/>
</dbReference>
<dbReference type="InterPro" id="IPR050180">
    <property type="entry name" value="RNR_Ribonuclease"/>
</dbReference>
<organism evidence="3 4">
    <name type="scientific">Thiomonas delicata</name>
    <name type="common">Thiomonas cuprina</name>
    <dbReference type="NCBI Taxonomy" id="364030"/>
    <lineage>
        <taxon>Bacteria</taxon>
        <taxon>Pseudomonadati</taxon>
        <taxon>Pseudomonadota</taxon>
        <taxon>Betaproteobacteria</taxon>
        <taxon>Burkholderiales</taxon>
        <taxon>Thiomonas</taxon>
    </lineage>
</organism>
<dbReference type="SMART" id="SM00955">
    <property type="entry name" value="RNB"/>
    <property type="match status" value="1"/>
</dbReference>
<dbReference type="GO" id="GO:0005829">
    <property type="term" value="C:cytosol"/>
    <property type="evidence" value="ECO:0007669"/>
    <property type="project" value="TreeGrafter"/>
</dbReference>
<dbReference type="GO" id="GO:0004540">
    <property type="term" value="F:RNA nuclease activity"/>
    <property type="evidence" value="ECO:0007669"/>
    <property type="project" value="InterPro"/>
</dbReference>
<gene>
    <name evidence="3" type="ORF">THIARS_70318</name>
</gene>
<reference evidence="3 4" key="1">
    <citation type="submission" date="2016-06" db="EMBL/GenBank/DDBJ databases">
        <authorList>
            <person name="Kjaerup R.B."/>
            <person name="Dalgaard T.S."/>
            <person name="Juul-Madsen H.R."/>
        </authorList>
    </citation>
    <scope>NUCLEOTIDE SEQUENCE [LARGE SCALE GENOMIC DNA]</scope>
    <source>
        <strain evidence="3 4">DSM 16361</strain>
    </source>
</reference>
<dbReference type="InterPro" id="IPR012340">
    <property type="entry name" value="NA-bd_OB-fold"/>
</dbReference>
<name>A0A238D5U5_THIDL</name>
<evidence type="ECO:0000313" key="3">
    <source>
        <dbReference type="EMBL" id="SBP88698.1"/>
    </source>
</evidence>
<dbReference type="PANTHER" id="PTHR23355:SF9">
    <property type="entry name" value="DIS3-LIKE EXONUCLEASE 2"/>
    <property type="match status" value="1"/>
</dbReference>
<keyword evidence="4" id="KW-1185">Reference proteome</keyword>
<feature type="region of interest" description="Disordered" evidence="1">
    <location>
        <begin position="645"/>
        <end position="695"/>
    </location>
</feature>
<evidence type="ECO:0000256" key="1">
    <source>
        <dbReference type="SAM" id="MobiDB-lite"/>
    </source>
</evidence>
<dbReference type="SUPFAM" id="SSF50249">
    <property type="entry name" value="Nucleic acid-binding proteins"/>
    <property type="match status" value="1"/>
</dbReference>
<feature type="domain" description="RNB" evidence="2">
    <location>
        <begin position="237"/>
        <end position="527"/>
    </location>
</feature>
<feature type="compositionally biased region" description="Pro residues" evidence="1">
    <location>
        <begin position="684"/>
        <end position="695"/>
    </location>
</feature>
<dbReference type="OrthoDB" id="5288992at2"/>
<proteinExistence type="predicted"/>
<dbReference type="PANTHER" id="PTHR23355">
    <property type="entry name" value="RIBONUCLEASE"/>
    <property type="match status" value="1"/>
</dbReference>
<dbReference type="AlphaFoldDB" id="A0A238D5U5"/>
<dbReference type="GO" id="GO:0006402">
    <property type="term" value="P:mRNA catabolic process"/>
    <property type="evidence" value="ECO:0007669"/>
    <property type="project" value="TreeGrafter"/>
</dbReference>
<dbReference type="Proteomes" id="UP000214566">
    <property type="component" value="Unassembled WGS sequence"/>
</dbReference>
<sequence length="695" mass="75094">MTYILFEDAGKLAAGRILSQAESSLQVELASGKRQKIKAQQALLPFDAPTPDELLAWAQEQQEGIDLDLLWEFAPGEEFGFGHVAADYYGGKPDPRQQAAVLLRLHGAPHYFQRRGKGQFRKASQETVQAALAAITRKEAQQQKIEADARALLEGRCPESIAAKLYTLLFKPDKNSVEYKTLALAVKQSGQGALHLLRAAGAIASPWHFHMQRFLLEHFPKGTGFPDLALPARDAQDLPLADVQAFSIDDSATTEIDDALSVRALADGGTVLGIHIAAPALALERDSPWDQTARARMSTVYMPGDKITMLPDALVDTFTLAEGSSRPAVSIYFTLDAELAIQGHETRVERVPIAANLRHDRLDAQVTEASLTAPPSEGEAAAYPFAAELALLWRIAQKLKSGREAVRGRPERLGGVDYTFRVAGLEQGEEQARVDIVPRRRGAPLDLIVAELMILANATWGGWLAELGLPAIYRSQSGMGANLRTRMGTKPAPHQGLGVAQYAWCTSPLRRYTDLLNQGQIIAAARHGRTALLAAPYKPKDAQLYAVVGAFEDAYKAYADFQNGMERYWTLRYLRQQGIGQADAAVLREGLVRVDGLPLVLQALGAQDLPRNTRVRVQFGEADLITLELPCKVVEVLTDAGAAAADTTPADEAPDEHDPATLATGLHLAVDDAEAAPEAGAEPSPAPPGDANPPA</sequence>
<protein>
    <submittedName>
        <fullName evidence="3">Putative exoribonuclease II</fullName>
    </submittedName>
</protein>
<evidence type="ECO:0000259" key="2">
    <source>
        <dbReference type="SMART" id="SM00955"/>
    </source>
</evidence>
<dbReference type="GO" id="GO:0003723">
    <property type="term" value="F:RNA binding"/>
    <property type="evidence" value="ECO:0007669"/>
    <property type="project" value="InterPro"/>
</dbReference>
<dbReference type="EMBL" id="FLMQ01000056">
    <property type="protein sequence ID" value="SBP88698.1"/>
    <property type="molecule type" value="Genomic_DNA"/>
</dbReference>
<dbReference type="RefSeq" id="WP_094160999.1">
    <property type="nucleotide sequence ID" value="NZ_LT592171.1"/>
</dbReference>
<accession>A0A238D5U5</accession>
<evidence type="ECO:0000313" key="4">
    <source>
        <dbReference type="Proteomes" id="UP000214566"/>
    </source>
</evidence>